<dbReference type="AlphaFoldDB" id="A0A7J6NDT3"/>
<evidence type="ECO:0000313" key="1">
    <source>
        <dbReference type="EMBL" id="KAF4682048.1"/>
    </source>
</evidence>
<organism evidence="1 2">
    <name type="scientific">Perkinsus olseni</name>
    <name type="common">Perkinsus atlanticus</name>
    <dbReference type="NCBI Taxonomy" id="32597"/>
    <lineage>
        <taxon>Eukaryota</taxon>
        <taxon>Sar</taxon>
        <taxon>Alveolata</taxon>
        <taxon>Perkinsozoa</taxon>
        <taxon>Perkinsea</taxon>
        <taxon>Perkinsida</taxon>
        <taxon>Perkinsidae</taxon>
        <taxon>Perkinsus</taxon>
    </lineage>
</organism>
<dbReference type="Proteomes" id="UP000541610">
    <property type="component" value="Unassembled WGS sequence"/>
</dbReference>
<reference evidence="1 2" key="1">
    <citation type="submission" date="2020-04" db="EMBL/GenBank/DDBJ databases">
        <title>Perkinsus olseni comparative genomics.</title>
        <authorList>
            <person name="Bogema D.R."/>
        </authorList>
    </citation>
    <scope>NUCLEOTIDE SEQUENCE [LARGE SCALE GENOMIC DNA]</scope>
    <source>
        <strain evidence="1">00978-12</strain>
    </source>
</reference>
<protein>
    <submittedName>
        <fullName evidence="1">Uncharacterized protein</fullName>
    </submittedName>
</protein>
<evidence type="ECO:0000313" key="2">
    <source>
        <dbReference type="Proteomes" id="UP000541610"/>
    </source>
</evidence>
<gene>
    <name evidence="1" type="ORF">FOZ60_011206</name>
</gene>
<name>A0A7J6NDT3_PEROL</name>
<sequence length="85" mass="9713">MTATRSSSRGDVRKRCWRSETNIRLTELDTDEEISSTENRSGAACLALNSREPFVRRGCSGAFGERWEHSRNNYITKMQSRITPS</sequence>
<accession>A0A7J6NDT3</accession>
<dbReference type="EMBL" id="JABANP010000462">
    <property type="protein sequence ID" value="KAF4682048.1"/>
    <property type="molecule type" value="Genomic_DNA"/>
</dbReference>
<proteinExistence type="predicted"/>
<comment type="caution">
    <text evidence="1">The sequence shown here is derived from an EMBL/GenBank/DDBJ whole genome shotgun (WGS) entry which is preliminary data.</text>
</comment>